<evidence type="ECO:0000313" key="4">
    <source>
        <dbReference type="Proteomes" id="UP000564496"/>
    </source>
</evidence>
<dbReference type="InterPro" id="IPR051448">
    <property type="entry name" value="CdaR-like_regulators"/>
</dbReference>
<dbReference type="RefSeq" id="WP_179659108.1">
    <property type="nucleotide sequence ID" value="NZ_JACBZR010000001.1"/>
</dbReference>
<name>A0A7Z0ITF6_9ACTN</name>
<evidence type="ECO:0008006" key="5">
    <source>
        <dbReference type="Google" id="ProtNLM"/>
    </source>
</evidence>
<dbReference type="PANTHER" id="PTHR33744">
    <property type="entry name" value="CARBOHYDRATE DIACID REGULATOR"/>
    <property type="match status" value="1"/>
</dbReference>
<dbReference type="Pfam" id="PF13556">
    <property type="entry name" value="HTH_30"/>
    <property type="match status" value="1"/>
</dbReference>
<protein>
    <recommendedName>
        <fullName evidence="5">PucR family transcriptional regulator</fullName>
    </recommendedName>
</protein>
<dbReference type="AlphaFoldDB" id="A0A7Z0ITF6"/>
<evidence type="ECO:0000259" key="1">
    <source>
        <dbReference type="Pfam" id="PF13556"/>
    </source>
</evidence>
<dbReference type="PANTHER" id="PTHR33744:SF1">
    <property type="entry name" value="DNA-BINDING TRANSCRIPTIONAL ACTIVATOR ADER"/>
    <property type="match status" value="1"/>
</dbReference>
<sequence length="413" mass="45233">MTSTTRPDTDMFTGLIPRRPHPTLRIDLSPPPNLIARQIVVAYRPRARHLSRRIARRICAEVAAFSDPRLHGVIEKALDEAVALFVDAMAGAPVRGATVAHIYRRLGSLEGRAGHNLDAMRAAHQIATQEAWREISKIAGDLKLSPTVVSHLAEAFMDYQHQLLEHAMRGFAEPTPPIDPRVPLFAALVGDVRTGDLCALAGRAGWKVTDRVAVAVVPGGPVPAELSTPAPRLLTGPSEGAMVVIGASGAVHVRARAVVAATSRPVAVTWEVRLDETRHAVRWGLRAVDLVAEQVLHPSADGIVWCADHQSELCLHADPTLRRFADEQLLAPLLEETPKRRLALAETMLVWLRARPSAPVVAEQLRVHDQTVRHRLKRIKELFGDRLSDPAETVGLLTALESTTPRWRRDLAS</sequence>
<accession>A0A7Z0ITF6</accession>
<feature type="domain" description="PucR-like N-terminal" evidence="2">
    <location>
        <begin position="40"/>
        <end position="173"/>
    </location>
</feature>
<dbReference type="Proteomes" id="UP000564496">
    <property type="component" value="Unassembled WGS sequence"/>
</dbReference>
<dbReference type="InterPro" id="IPR042070">
    <property type="entry name" value="PucR_C-HTH_sf"/>
</dbReference>
<dbReference type="EMBL" id="JACBZR010000001">
    <property type="protein sequence ID" value="NYI78802.1"/>
    <property type="molecule type" value="Genomic_DNA"/>
</dbReference>
<comment type="caution">
    <text evidence="3">The sequence shown here is derived from an EMBL/GenBank/DDBJ whole genome shotgun (WGS) entry which is preliminary data.</text>
</comment>
<proteinExistence type="predicted"/>
<feature type="domain" description="PucR C-terminal helix-turn-helix" evidence="1">
    <location>
        <begin position="344"/>
        <end position="401"/>
    </location>
</feature>
<reference evidence="3 4" key="1">
    <citation type="submission" date="2020-07" db="EMBL/GenBank/DDBJ databases">
        <title>Sequencing the genomes of 1000 actinobacteria strains.</title>
        <authorList>
            <person name="Klenk H.-P."/>
        </authorList>
    </citation>
    <scope>NUCLEOTIDE SEQUENCE [LARGE SCALE GENOMIC DNA]</scope>
    <source>
        <strain evidence="3 4">DSM 26487</strain>
    </source>
</reference>
<evidence type="ECO:0000313" key="3">
    <source>
        <dbReference type="EMBL" id="NYI78802.1"/>
    </source>
</evidence>
<organism evidence="3 4">
    <name type="scientific">Nocardioides panzhihuensis</name>
    <dbReference type="NCBI Taxonomy" id="860243"/>
    <lineage>
        <taxon>Bacteria</taxon>
        <taxon>Bacillati</taxon>
        <taxon>Actinomycetota</taxon>
        <taxon>Actinomycetes</taxon>
        <taxon>Propionibacteriales</taxon>
        <taxon>Nocardioidaceae</taxon>
        <taxon>Nocardioides</taxon>
    </lineage>
</organism>
<dbReference type="InterPro" id="IPR025736">
    <property type="entry name" value="PucR_C-HTH_dom"/>
</dbReference>
<dbReference type="Pfam" id="PF25906">
    <property type="entry name" value="PucR-like_N"/>
    <property type="match status" value="1"/>
</dbReference>
<gene>
    <name evidence="3" type="ORF">BJ988_003450</name>
</gene>
<keyword evidence="4" id="KW-1185">Reference proteome</keyword>
<dbReference type="Gene3D" id="1.10.10.2840">
    <property type="entry name" value="PucR C-terminal helix-turn-helix domain"/>
    <property type="match status" value="1"/>
</dbReference>
<evidence type="ECO:0000259" key="2">
    <source>
        <dbReference type="Pfam" id="PF25906"/>
    </source>
</evidence>
<dbReference type="InterPro" id="IPR058663">
    <property type="entry name" value="PucR-like_N"/>
</dbReference>